<comment type="caution">
    <text evidence="6">The sequence shown here is derived from an EMBL/GenBank/DDBJ whole genome shotgun (WGS) entry which is preliminary data.</text>
</comment>
<protein>
    <submittedName>
        <fullName evidence="6">Alcohol dehydrogenase</fullName>
    </submittedName>
</protein>
<dbReference type="Gene3D" id="3.40.50.720">
    <property type="entry name" value="NAD(P)-binding Rossmann-like Domain"/>
    <property type="match status" value="1"/>
</dbReference>
<dbReference type="Proteomes" id="UP000264141">
    <property type="component" value="Unassembled WGS sequence"/>
</dbReference>
<gene>
    <name evidence="6" type="ORF">DEQ80_01675</name>
</gene>
<comment type="cofactor">
    <cofactor evidence="4">
        <name>Zn(2+)</name>
        <dbReference type="ChEBI" id="CHEBI:29105"/>
    </cofactor>
</comment>
<dbReference type="SUPFAM" id="SSF50129">
    <property type="entry name" value="GroES-like"/>
    <property type="match status" value="1"/>
</dbReference>
<evidence type="ECO:0000256" key="3">
    <source>
        <dbReference type="ARBA" id="ARBA00023002"/>
    </source>
</evidence>
<proteinExistence type="inferred from homology"/>
<evidence type="ECO:0000256" key="1">
    <source>
        <dbReference type="ARBA" id="ARBA00022723"/>
    </source>
</evidence>
<dbReference type="InterPro" id="IPR011032">
    <property type="entry name" value="GroES-like_sf"/>
</dbReference>
<dbReference type="InterPro" id="IPR013149">
    <property type="entry name" value="ADH-like_C"/>
</dbReference>
<dbReference type="GO" id="GO:0016491">
    <property type="term" value="F:oxidoreductase activity"/>
    <property type="evidence" value="ECO:0007669"/>
    <property type="project" value="UniProtKB-KW"/>
</dbReference>
<feature type="domain" description="Enoyl reductase (ER)" evidence="5">
    <location>
        <begin position="12"/>
        <end position="349"/>
    </location>
</feature>
<keyword evidence="3" id="KW-0560">Oxidoreductase</keyword>
<dbReference type="Pfam" id="PF00107">
    <property type="entry name" value="ADH_zinc_N"/>
    <property type="match status" value="1"/>
</dbReference>
<comment type="similarity">
    <text evidence="4">Belongs to the zinc-containing alcohol dehydrogenase family.</text>
</comment>
<evidence type="ECO:0000313" key="6">
    <source>
        <dbReference type="EMBL" id="HCE16546.1"/>
    </source>
</evidence>
<dbReference type="SMART" id="SM00829">
    <property type="entry name" value="PKS_ER"/>
    <property type="match status" value="1"/>
</dbReference>
<dbReference type="Gene3D" id="3.90.180.10">
    <property type="entry name" value="Medium-chain alcohol dehydrogenases, catalytic domain"/>
    <property type="match status" value="1"/>
</dbReference>
<dbReference type="PANTHER" id="PTHR43401:SF2">
    <property type="entry name" value="L-THREONINE 3-DEHYDROGENASE"/>
    <property type="match status" value="1"/>
</dbReference>
<name>A0A3D1JG15_9CHLR</name>
<keyword evidence="1 4" id="KW-0479">Metal-binding</keyword>
<organism evidence="6 7">
    <name type="scientific">Anaerolinea thermolimosa</name>
    <dbReference type="NCBI Taxonomy" id="229919"/>
    <lineage>
        <taxon>Bacteria</taxon>
        <taxon>Bacillati</taxon>
        <taxon>Chloroflexota</taxon>
        <taxon>Anaerolineae</taxon>
        <taxon>Anaerolineales</taxon>
        <taxon>Anaerolineaceae</taxon>
        <taxon>Anaerolinea</taxon>
    </lineage>
</organism>
<reference evidence="6 7" key="1">
    <citation type="journal article" date="2018" name="Nat. Biotechnol.">
        <title>A standardized bacterial taxonomy based on genome phylogeny substantially revises the tree of life.</title>
        <authorList>
            <person name="Parks D.H."/>
            <person name="Chuvochina M."/>
            <person name="Waite D.W."/>
            <person name="Rinke C."/>
            <person name="Skarshewski A."/>
            <person name="Chaumeil P.A."/>
            <person name="Hugenholtz P."/>
        </authorList>
    </citation>
    <scope>NUCLEOTIDE SEQUENCE [LARGE SCALE GENOMIC DNA]</scope>
    <source>
        <strain evidence="6">UBA8781</strain>
    </source>
</reference>
<evidence type="ECO:0000259" key="5">
    <source>
        <dbReference type="SMART" id="SM00829"/>
    </source>
</evidence>
<dbReference type="SUPFAM" id="SSF51735">
    <property type="entry name" value="NAD(P)-binding Rossmann-fold domains"/>
    <property type="match status" value="1"/>
</dbReference>
<dbReference type="InterPro" id="IPR002328">
    <property type="entry name" value="ADH_Zn_CS"/>
</dbReference>
<evidence type="ECO:0000313" key="7">
    <source>
        <dbReference type="Proteomes" id="UP000264141"/>
    </source>
</evidence>
<dbReference type="PANTHER" id="PTHR43401">
    <property type="entry name" value="L-THREONINE 3-DEHYDROGENASE"/>
    <property type="match status" value="1"/>
</dbReference>
<keyword evidence="2 4" id="KW-0862">Zinc</keyword>
<sequence>MSQTMLAAVYYGPEDLRVEERPIPAVGPGDVLIRVVSTGICGTDLRIYHGGHRMYAPGVVRIPGHEVVGDVAALGADVEGLREGQRVFVAPNFGCGHCRQCITGNNNRCAHYGAPGITLDGSFAEYMLVPAPAIRQGNLIPIDPAVDPAGAALIEPFACVLRGQQALNIAPEDVVLIIGAGPIGIMHLMAARLQGARRIILSEINPERAAQAASFGADRVINPASEDLNTAILEETHGEGADVIIVAAPAHRAQEAAPRLAAISGRISFFGGLPKDQPTIQLDANLVHYRELIVTGSTASSTFDCWRAASIVAAGRVDLSRLVSARFPLRQAVEGLRVAESGRALKVILEPQRGTPQ</sequence>
<dbReference type="InterPro" id="IPR020843">
    <property type="entry name" value="ER"/>
</dbReference>
<evidence type="ECO:0000256" key="2">
    <source>
        <dbReference type="ARBA" id="ARBA00022833"/>
    </source>
</evidence>
<dbReference type="EMBL" id="DPBP01000005">
    <property type="protein sequence ID" value="HCE16546.1"/>
    <property type="molecule type" value="Genomic_DNA"/>
</dbReference>
<dbReference type="AlphaFoldDB" id="A0A3D1JG15"/>
<dbReference type="InterPro" id="IPR050129">
    <property type="entry name" value="Zn_alcohol_dh"/>
</dbReference>
<dbReference type="Pfam" id="PF08240">
    <property type="entry name" value="ADH_N"/>
    <property type="match status" value="1"/>
</dbReference>
<dbReference type="PROSITE" id="PS00059">
    <property type="entry name" value="ADH_ZINC"/>
    <property type="match status" value="1"/>
</dbReference>
<dbReference type="InterPro" id="IPR013154">
    <property type="entry name" value="ADH-like_N"/>
</dbReference>
<evidence type="ECO:0000256" key="4">
    <source>
        <dbReference type="RuleBase" id="RU361277"/>
    </source>
</evidence>
<dbReference type="GO" id="GO:0008270">
    <property type="term" value="F:zinc ion binding"/>
    <property type="evidence" value="ECO:0007669"/>
    <property type="project" value="InterPro"/>
</dbReference>
<dbReference type="STRING" id="229919.GCA_001050195_03014"/>
<accession>A0A3D1JG15</accession>
<dbReference type="InterPro" id="IPR036291">
    <property type="entry name" value="NAD(P)-bd_dom_sf"/>
</dbReference>